<feature type="transmembrane region" description="Helical" evidence="1">
    <location>
        <begin position="75"/>
        <end position="96"/>
    </location>
</feature>
<keyword evidence="1" id="KW-0472">Membrane</keyword>
<name>A0A9P7BHV5_9ASCO</name>
<protein>
    <submittedName>
        <fullName evidence="2">Uncharacterized protein</fullName>
    </submittedName>
</protein>
<accession>A0A9P7BHV5</accession>
<gene>
    <name evidence="2" type="ORF">C6P40_004132</name>
</gene>
<feature type="transmembrane region" description="Helical" evidence="1">
    <location>
        <begin position="36"/>
        <end position="55"/>
    </location>
</feature>
<evidence type="ECO:0000313" key="3">
    <source>
        <dbReference type="Proteomes" id="UP000697127"/>
    </source>
</evidence>
<evidence type="ECO:0000256" key="1">
    <source>
        <dbReference type="SAM" id="Phobius"/>
    </source>
</evidence>
<evidence type="ECO:0000313" key="2">
    <source>
        <dbReference type="EMBL" id="KAG0689958.1"/>
    </source>
</evidence>
<reference evidence="2" key="1">
    <citation type="submission" date="2020-11" db="EMBL/GenBank/DDBJ databases">
        <title>Kefir isolates.</title>
        <authorList>
            <person name="Marcisauskas S."/>
            <person name="Kim Y."/>
            <person name="Blasche S."/>
        </authorList>
    </citation>
    <scope>NUCLEOTIDE SEQUENCE</scope>
    <source>
        <strain evidence="2">Olga-1</strain>
    </source>
</reference>
<keyword evidence="3" id="KW-1185">Reference proteome</keyword>
<keyword evidence="1" id="KW-1133">Transmembrane helix</keyword>
<keyword evidence="1" id="KW-0812">Transmembrane</keyword>
<sequence>MVTFVNYEEATDIINNITKPSIPLVKREVDNLTIKFASMMMIITGSVTLEGLWFYQTKCAPLSVVPVIGNLMNSPFCAIIASSIMGMTSLSIYTSLKATSFKDIAQYNHDEILTKRDSILYELIDDDKFHHYSNLTFWHDYFRNIGFETFLVDNKFNNSIYYQDNEYLYGINTTSRIGIPDFGFIDIQHGEFASRIFISEDTDMINNNALYCQELCHQTITTETFDFIRNELIIGNPEGIKDNKNSKKMDNKIYESEWSESNICNNNG</sequence>
<dbReference type="Proteomes" id="UP000697127">
    <property type="component" value="Unassembled WGS sequence"/>
</dbReference>
<dbReference type="EMBL" id="PUHW01000052">
    <property type="protein sequence ID" value="KAG0689958.1"/>
    <property type="molecule type" value="Genomic_DNA"/>
</dbReference>
<comment type="caution">
    <text evidence="2">The sequence shown here is derived from an EMBL/GenBank/DDBJ whole genome shotgun (WGS) entry which is preliminary data.</text>
</comment>
<proteinExistence type="predicted"/>
<dbReference type="AlphaFoldDB" id="A0A9P7BHV5"/>
<organism evidence="2 3">
    <name type="scientific">Pichia californica</name>
    <dbReference type="NCBI Taxonomy" id="460514"/>
    <lineage>
        <taxon>Eukaryota</taxon>
        <taxon>Fungi</taxon>
        <taxon>Dikarya</taxon>
        <taxon>Ascomycota</taxon>
        <taxon>Saccharomycotina</taxon>
        <taxon>Pichiomycetes</taxon>
        <taxon>Pichiales</taxon>
        <taxon>Pichiaceae</taxon>
        <taxon>Pichia</taxon>
    </lineage>
</organism>